<dbReference type="SUPFAM" id="SSF53448">
    <property type="entry name" value="Nucleotide-diphospho-sugar transferases"/>
    <property type="match status" value="1"/>
</dbReference>
<dbReference type="Gene3D" id="3.90.550.10">
    <property type="entry name" value="Spore Coat Polysaccharide Biosynthesis Protein SpsA, Chain A"/>
    <property type="match status" value="1"/>
</dbReference>
<reference evidence="7 8" key="1">
    <citation type="journal article" date="2016" name="Nat. Commun.">
        <title>Thousands of microbial genomes shed light on interconnected biogeochemical processes in an aquifer system.</title>
        <authorList>
            <person name="Anantharaman K."/>
            <person name="Brown C.T."/>
            <person name="Hug L.A."/>
            <person name="Sharon I."/>
            <person name="Castelle C.J."/>
            <person name="Probst A.J."/>
            <person name="Thomas B.C."/>
            <person name="Singh A."/>
            <person name="Wilkins M.J."/>
            <person name="Karaoz U."/>
            <person name="Brodie E.L."/>
            <person name="Williams K.H."/>
            <person name="Hubbard S.S."/>
            <person name="Banfield J.F."/>
        </authorList>
    </citation>
    <scope>NUCLEOTIDE SEQUENCE [LARGE SCALE GENOMIC DNA]</scope>
</reference>
<evidence type="ECO:0000313" key="7">
    <source>
        <dbReference type="EMBL" id="OGG60812.1"/>
    </source>
</evidence>
<evidence type="ECO:0000256" key="2">
    <source>
        <dbReference type="ARBA" id="ARBA00012415"/>
    </source>
</evidence>
<comment type="catalytic activity">
    <reaction evidence="5">
        <text>alpha-D-glucose 1-phosphate + UTP + H(+) = UDP-alpha-D-glucose + diphosphate</text>
        <dbReference type="Rhea" id="RHEA:19889"/>
        <dbReference type="ChEBI" id="CHEBI:15378"/>
        <dbReference type="ChEBI" id="CHEBI:33019"/>
        <dbReference type="ChEBI" id="CHEBI:46398"/>
        <dbReference type="ChEBI" id="CHEBI:58601"/>
        <dbReference type="ChEBI" id="CHEBI:58885"/>
        <dbReference type="EC" id="2.7.7.9"/>
    </reaction>
</comment>
<dbReference type="InterPro" id="IPR005835">
    <property type="entry name" value="NTP_transferase_dom"/>
</dbReference>
<feature type="domain" description="Nucleotidyl transferase" evidence="6">
    <location>
        <begin position="6"/>
        <end position="265"/>
    </location>
</feature>
<dbReference type="PANTHER" id="PTHR43197:SF1">
    <property type="entry name" value="UTP--GLUCOSE-1-PHOSPHATE URIDYLYLTRANSFERASE"/>
    <property type="match status" value="1"/>
</dbReference>
<evidence type="ECO:0000256" key="4">
    <source>
        <dbReference type="ARBA" id="ARBA00022695"/>
    </source>
</evidence>
<dbReference type="Proteomes" id="UP000176377">
    <property type="component" value="Unassembled WGS sequence"/>
</dbReference>
<dbReference type="Pfam" id="PF00483">
    <property type="entry name" value="NTP_transferase"/>
    <property type="match status" value="1"/>
</dbReference>
<comment type="caution">
    <text evidence="7">The sequence shown here is derived from an EMBL/GenBank/DDBJ whole genome shotgun (WGS) entry which is preliminary data.</text>
</comment>
<comment type="similarity">
    <text evidence="1">Belongs to the UDPGP type 2 family.</text>
</comment>
<evidence type="ECO:0000313" key="8">
    <source>
        <dbReference type="Proteomes" id="UP000176377"/>
    </source>
</evidence>
<evidence type="ECO:0000256" key="3">
    <source>
        <dbReference type="ARBA" id="ARBA00022679"/>
    </source>
</evidence>
<dbReference type="GO" id="GO:0003983">
    <property type="term" value="F:UTP:glucose-1-phosphate uridylyltransferase activity"/>
    <property type="evidence" value="ECO:0007669"/>
    <property type="project" value="UniProtKB-EC"/>
</dbReference>
<dbReference type="InterPro" id="IPR005771">
    <property type="entry name" value="GalU_uridylyltTrfase_bac/arc"/>
</dbReference>
<dbReference type="EC" id="2.7.7.9" evidence="2"/>
<sequence>MNKITKAIIPVAGMGTRFLPATKAQPKEMLPIIDKPVIQYLVEEAVEAGITDIIFVTGRNKRAIEDHFDAAPELEKLLEESGKTKTLAEVRAISNLARFSFVRQASPLGDGDAILCAEHLIGKDEAVAIMYGDDIFVGPQTRFTQIGKVFEETGEVVAALEQVPREQVTRYGVVDARLKEGNIYDVKGIVEKPKLEDAPSDLILMGTYIINNDVLRELRLLKENTVKGEIRLANALAAYVAKRPMYGVKVEGKRYDCGDKLGYLKTTVDFALTHPEVKEGFKEYLRTVSKSL</sequence>
<accession>A0A1F6DII0</accession>
<dbReference type="PANTHER" id="PTHR43197">
    <property type="entry name" value="UTP--GLUCOSE-1-PHOSPHATE URIDYLYLTRANSFERASE"/>
    <property type="match status" value="1"/>
</dbReference>
<keyword evidence="3" id="KW-0808">Transferase</keyword>
<dbReference type="EMBL" id="MFLA01000001">
    <property type="protein sequence ID" value="OGG60812.1"/>
    <property type="molecule type" value="Genomic_DNA"/>
</dbReference>
<evidence type="ECO:0000259" key="6">
    <source>
        <dbReference type="Pfam" id="PF00483"/>
    </source>
</evidence>
<proteinExistence type="inferred from homology"/>
<name>A0A1F6DII0_9BACT</name>
<evidence type="ECO:0000256" key="1">
    <source>
        <dbReference type="ARBA" id="ARBA00006890"/>
    </source>
</evidence>
<dbReference type="GO" id="GO:0006011">
    <property type="term" value="P:UDP-alpha-D-glucose metabolic process"/>
    <property type="evidence" value="ECO:0007669"/>
    <property type="project" value="InterPro"/>
</dbReference>
<keyword evidence="4" id="KW-0548">Nucleotidyltransferase</keyword>
<dbReference type="InterPro" id="IPR029044">
    <property type="entry name" value="Nucleotide-diphossugar_trans"/>
</dbReference>
<gene>
    <name evidence="7" type="ORF">A2765_01735</name>
</gene>
<protein>
    <recommendedName>
        <fullName evidence="2">UTP--glucose-1-phosphate uridylyltransferase</fullName>
        <ecNumber evidence="2">2.7.7.9</ecNumber>
    </recommendedName>
</protein>
<organism evidence="7 8">
    <name type="scientific">Candidatus Kaiserbacteria bacterium RIFCSPHIGHO2_01_FULL_56_24</name>
    <dbReference type="NCBI Taxonomy" id="1798487"/>
    <lineage>
        <taxon>Bacteria</taxon>
        <taxon>Candidatus Kaiseribacteriota</taxon>
    </lineage>
</organism>
<dbReference type="CDD" id="cd02541">
    <property type="entry name" value="UGPase_prokaryotic"/>
    <property type="match status" value="1"/>
</dbReference>
<dbReference type="AlphaFoldDB" id="A0A1F6DII0"/>
<evidence type="ECO:0000256" key="5">
    <source>
        <dbReference type="ARBA" id="ARBA00048128"/>
    </source>
</evidence>